<dbReference type="InterPro" id="IPR025048">
    <property type="entry name" value="DUF3987"/>
</dbReference>
<reference evidence="3" key="1">
    <citation type="submission" date="2010-01" db="EMBL/GenBank/DDBJ databases">
        <title>Genome fragments of uncultured bacteria from the North Pacific subtropical Gyre.</title>
        <authorList>
            <person name="Pham V.D."/>
            <person name="Delong E.F."/>
        </authorList>
    </citation>
    <scope>NUCLEOTIDE SEQUENCE</scope>
</reference>
<evidence type="ECO:0000256" key="1">
    <source>
        <dbReference type="SAM" id="MobiDB-lite"/>
    </source>
</evidence>
<evidence type="ECO:0000259" key="2">
    <source>
        <dbReference type="Pfam" id="PF13362"/>
    </source>
</evidence>
<dbReference type="Pfam" id="PF13148">
    <property type="entry name" value="DUF3987"/>
    <property type="match status" value="2"/>
</dbReference>
<feature type="domain" description="Toprim" evidence="2">
    <location>
        <begin position="215"/>
        <end position="314"/>
    </location>
</feature>
<dbReference type="InterPro" id="IPR006171">
    <property type="entry name" value="TOPRIM_dom"/>
</dbReference>
<dbReference type="EMBL" id="GU568009">
    <property type="protein sequence ID" value="ADI23241.1"/>
    <property type="molecule type" value="Genomic_DNA"/>
</dbReference>
<accession>E7C717</accession>
<protein>
    <submittedName>
        <fullName evidence="3">Uncharacterized protein conserved in bacteria</fullName>
    </submittedName>
</protein>
<feature type="region of interest" description="Disordered" evidence="1">
    <location>
        <begin position="1"/>
        <end position="23"/>
    </location>
</feature>
<feature type="region of interest" description="Disordered" evidence="1">
    <location>
        <begin position="121"/>
        <end position="140"/>
    </location>
</feature>
<sequence length="796" mass="88285">MENEMQNRTENSPVIPPVKQGRSPEYAAEIEEFRSEILKAGLSSPNEIIDDGRIHRFSSNGKTTDNAGWYVLFTDGIAAGAFGCWREGVNIKWCSVDEAKLTQPEKHEFYKKIAEAKKQREEEEEINRTKARSKASKIWTQSTEEPTDHPYLISKKVQPHGLKLYGGKLVVPLYDQNSILHSLQFISSDGEKKFLVGGLTKGCYYPIGGAPDKILYVAEGFATAATVHEATGSAVAVAFNANNLKPVAIALSAKFPNLEMVICADDDHQTKGNPGIRKAREATLEVKASIAVPNFGETRGKDETDFNDLYQVKGLKAVRTCVELNRMTVDEFGKGTDLAVLAELAGNWEAEPEPVLPQKKPSPPFPLESFPPIIREAVTETLEYTQVPVGFACSTALGVAAVSVQHLAMVARDPQTVGPVSLYILSILRSGERKSTIFRKMWQGVRDRQKELYEEWEHYEANDHNQVDPILGAESPPRILFEDATIQGLALEICTGVKSVLLSSSEGGTIFGGIGMRGDALMGAIACLNKAWDAEPQSMTRKQAVSTYLDNYRLTCLISAQRETLQEWLRKSAGLPEGMGFVARFLICVPKTTIGDRLYVSAPEFTPKLDTFIEMCLTHLRTKTDLATVPTLNLSSEAQQEWVDYFNIIEAAQGKEGPYEYNTAAASKIAEQAARIAGVFTLFGNENPKEIDVDTMKMGIDVAQWFLEESLGLMGEMGISQVQRNAANLLDWLKKLEQDDEEPLKLSDLLQIGPRCIRSKKERDAAVEILCTYGWIQIRNWKNRKVILLHPLISNS</sequence>
<feature type="compositionally biased region" description="Polar residues" evidence="1">
    <location>
        <begin position="1"/>
        <end position="12"/>
    </location>
</feature>
<name>E7C717_9BACT</name>
<dbReference type="AlphaFoldDB" id="E7C717"/>
<proteinExistence type="predicted"/>
<dbReference type="Pfam" id="PF13362">
    <property type="entry name" value="Toprim_3"/>
    <property type="match status" value="1"/>
</dbReference>
<organism evidence="3">
    <name type="scientific">uncultured nuHF2 cluster bacterium HF0770_13K08</name>
    <dbReference type="NCBI Taxonomy" id="723591"/>
    <lineage>
        <taxon>Bacteria</taxon>
        <taxon>environmental samples</taxon>
    </lineage>
</organism>
<evidence type="ECO:0000313" key="3">
    <source>
        <dbReference type="EMBL" id="ADI23241.1"/>
    </source>
</evidence>